<evidence type="ECO:0000313" key="2">
    <source>
        <dbReference type="EMBL" id="KAF5227133.1"/>
    </source>
</evidence>
<protein>
    <submittedName>
        <fullName evidence="2">Uncharacterized protein</fullName>
    </submittedName>
</protein>
<accession>A0A8H5DKN4</accession>
<feature type="region of interest" description="Disordered" evidence="1">
    <location>
        <begin position="288"/>
        <end position="308"/>
    </location>
</feature>
<gene>
    <name evidence="2" type="ORF">FANTH_14855</name>
</gene>
<dbReference type="EMBL" id="JABEVY010000904">
    <property type="protein sequence ID" value="KAF5227133.1"/>
    <property type="molecule type" value="Genomic_DNA"/>
</dbReference>
<proteinExistence type="predicted"/>
<name>A0A8H5DKN4_9HYPO</name>
<sequence length="308" mass="34139">MERGITNCNACDAEYYRDEKGPECPECNGKATETIDLGNDPCLAGRNPSISMSSDHHADAPELQEDEINELNQHEFAPSNSVRDDLHHIHRHTSNSGPTSNLYIFPAPRLLVPDGAFPSNPRERERNIGPRIIQRTSLPRLVGSTAISTLVSFTSEQVTRRNPATSLLQNRSRDIEQSSSAHEYGIEEGTGGLADLENLILVDVWAPLLVLDSIINAHVEPNLRSNAAPPATEEALANLERKPVDKNMLNSEGKAECTICIDGNKGERHDSTTILQTLVPRRLRHPLAEEAQHMPHLPKSDRKGRLWQ</sequence>
<reference evidence="2 3" key="1">
    <citation type="journal article" date="2020" name="BMC Genomics">
        <title>Correction to: Identification and distribution of gene clusters required for synthesis of sphingolipid metabolism inhibitors in diverse species of the filamentous fungus Fusarium.</title>
        <authorList>
            <person name="Kim H.S."/>
            <person name="Lohmar J.M."/>
            <person name="Busman M."/>
            <person name="Brown D.W."/>
            <person name="Naumann T.A."/>
            <person name="Divon H.H."/>
            <person name="Lysoe E."/>
            <person name="Uhlig S."/>
            <person name="Proctor R.H."/>
        </authorList>
    </citation>
    <scope>NUCLEOTIDE SEQUENCE [LARGE SCALE GENOMIC DNA]</scope>
    <source>
        <strain evidence="2 3">NRRL 25214</strain>
    </source>
</reference>
<evidence type="ECO:0000313" key="3">
    <source>
        <dbReference type="Proteomes" id="UP000573603"/>
    </source>
</evidence>
<comment type="caution">
    <text evidence="2">The sequence shown here is derived from an EMBL/GenBank/DDBJ whole genome shotgun (WGS) entry which is preliminary data.</text>
</comment>
<organism evidence="2 3">
    <name type="scientific">Fusarium anthophilum</name>
    <dbReference type="NCBI Taxonomy" id="48485"/>
    <lineage>
        <taxon>Eukaryota</taxon>
        <taxon>Fungi</taxon>
        <taxon>Dikarya</taxon>
        <taxon>Ascomycota</taxon>
        <taxon>Pezizomycotina</taxon>
        <taxon>Sordariomycetes</taxon>
        <taxon>Hypocreomycetidae</taxon>
        <taxon>Hypocreales</taxon>
        <taxon>Nectriaceae</taxon>
        <taxon>Fusarium</taxon>
        <taxon>Fusarium fujikuroi species complex</taxon>
    </lineage>
</organism>
<dbReference type="Proteomes" id="UP000573603">
    <property type="component" value="Unassembled WGS sequence"/>
</dbReference>
<keyword evidence="3" id="KW-1185">Reference proteome</keyword>
<dbReference type="AlphaFoldDB" id="A0A8H5DKN4"/>
<evidence type="ECO:0000256" key="1">
    <source>
        <dbReference type="SAM" id="MobiDB-lite"/>
    </source>
</evidence>